<reference evidence="3" key="1">
    <citation type="submission" date="2017-09" db="EMBL/GenBank/DDBJ databases">
        <title>Depth-based differentiation of microbial function through sediment-hosted aquifers and enrichment of novel symbionts in the deep terrestrial subsurface.</title>
        <authorList>
            <person name="Probst A.J."/>
            <person name="Ladd B."/>
            <person name="Jarett J.K."/>
            <person name="Geller-Mcgrath D.E."/>
            <person name="Sieber C.M.K."/>
            <person name="Emerson J.B."/>
            <person name="Anantharaman K."/>
            <person name="Thomas B.C."/>
            <person name="Malmstrom R."/>
            <person name="Stieglmeier M."/>
            <person name="Klingl A."/>
            <person name="Woyke T."/>
            <person name="Ryan C.M."/>
            <person name="Banfield J.F."/>
        </authorList>
    </citation>
    <scope>NUCLEOTIDE SEQUENCE [LARGE SCALE GENOMIC DNA]</scope>
</reference>
<organism evidence="2 3">
    <name type="scientific">Candidatus Doudnabacteria bacterium CG10_big_fil_rev_8_21_14_0_10_42_18</name>
    <dbReference type="NCBI Taxonomy" id="1974552"/>
    <lineage>
        <taxon>Bacteria</taxon>
        <taxon>Candidatus Doudnaibacteriota</taxon>
    </lineage>
</organism>
<evidence type="ECO:0000256" key="1">
    <source>
        <dbReference type="SAM" id="Phobius"/>
    </source>
</evidence>
<protein>
    <recommendedName>
        <fullName evidence="4">POTRA domain-containing protein</fullName>
    </recommendedName>
</protein>
<accession>A0A2H0VB29</accession>
<proteinExistence type="predicted"/>
<evidence type="ECO:0000313" key="2">
    <source>
        <dbReference type="EMBL" id="PIR96318.1"/>
    </source>
</evidence>
<dbReference type="AlphaFoldDB" id="A0A2H0VB29"/>
<dbReference type="Proteomes" id="UP000230922">
    <property type="component" value="Unassembled WGS sequence"/>
</dbReference>
<comment type="caution">
    <text evidence="2">The sequence shown here is derived from an EMBL/GenBank/DDBJ whole genome shotgun (WGS) entry which is preliminary data.</text>
</comment>
<dbReference type="EMBL" id="PFAK01000028">
    <property type="protein sequence ID" value="PIR96318.1"/>
    <property type="molecule type" value="Genomic_DNA"/>
</dbReference>
<name>A0A2H0VB29_9BACT</name>
<keyword evidence="1" id="KW-1133">Transmembrane helix</keyword>
<evidence type="ECO:0008006" key="4">
    <source>
        <dbReference type="Google" id="ProtNLM"/>
    </source>
</evidence>
<evidence type="ECO:0000313" key="3">
    <source>
        <dbReference type="Proteomes" id="UP000230922"/>
    </source>
</evidence>
<keyword evidence="1" id="KW-0812">Transmembrane</keyword>
<feature type="transmembrane region" description="Helical" evidence="1">
    <location>
        <begin position="57"/>
        <end position="74"/>
    </location>
</feature>
<gene>
    <name evidence="2" type="ORF">COT92_01750</name>
</gene>
<keyword evidence="1" id="KW-0472">Membrane</keyword>
<sequence length="323" mass="37251">MFFNKNKKQNLPGYRFQNPKFRSKLKSARQYKRQGKLPPQNTWQKIIFTFNLDSKKVRVSLVLTFLLLVYLGYFNNPFNIKNIVITGLNTENSRQANDTMESYLKKNKILAQKSLLFLSKKRASDYLTKNNQNILKVNSAEKIFPNTLKLDISPRFEQFVVEEPGPNFLVLTNDGLIKYEMDASTSIDSELIKISFSGTSNSTVGEMYFETEKIHTLQKIASELTKFSGYEPENFELSDFSSPDIILNTKNAGPKIYFDFYSDTNTVIKNLNALMSQVGPQDKFRLKYIDMRFQNRGFLCFNETPCAQKPLPEEASTTPEQTD</sequence>